<evidence type="ECO:0000313" key="4">
    <source>
        <dbReference type="EMBL" id="HFC91900.1"/>
    </source>
</evidence>
<dbReference type="InterPro" id="IPR021868">
    <property type="entry name" value="Alpha_2_Macroglob_MG3"/>
</dbReference>
<dbReference type="GO" id="GO:0004866">
    <property type="term" value="F:endopeptidase inhibitor activity"/>
    <property type="evidence" value="ECO:0007669"/>
    <property type="project" value="InterPro"/>
</dbReference>
<organism evidence="4">
    <name type="scientific">Leucothrix mucor</name>
    <dbReference type="NCBI Taxonomy" id="45248"/>
    <lineage>
        <taxon>Bacteria</taxon>
        <taxon>Pseudomonadati</taxon>
        <taxon>Pseudomonadota</taxon>
        <taxon>Gammaproteobacteria</taxon>
        <taxon>Thiotrichales</taxon>
        <taxon>Thiotrichaceae</taxon>
        <taxon>Leucothrix</taxon>
    </lineage>
</organism>
<evidence type="ECO:0000259" key="3">
    <source>
        <dbReference type="SMART" id="SM01360"/>
    </source>
</evidence>
<dbReference type="PANTHER" id="PTHR40094:SF1">
    <property type="entry name" value="UBIQUITIN DOMAIN-CONTAINING PROTEIN"/>
    <property type="match status" value="1"/>
</dbReference>
<dbReference type="Gene3D" id="2.60.40.3710">
    <property type="match status" value="1"/>
</dbReference>
<dbReference type="Pfam" id="PF07703">
    <property type="entry name" value="A2M_BRD"/>
    <property type="match status" value="1"/>
</dbReference>
<dbReference type="InterPro" id="IPR002890">
    <property type="entry name" value="MG2"/>
</dbReference>
<sequence length="1346" mass="150527">MIDLSRYFTTLSLAIILLFVTACNKSEDKPKVEIKASSSTSADIKKEAMPVPVAPEPVAKTKEDQTKFNWFELSGWHTLGAISRNSPVRILFNRDIVTDEQVGKDASRVMRVSPAIAGNPVFKSKTEIVWLPSKSLTPDTEYNVSIKANGLIGVPASEKDYQFSFRVVPMEYEIKTNALFIPPHRSENKIKTMTLSGELLVSDRVLPDDVRKVLKARYQGKPVKIDWQHSENGRQHRFTINNLKHESFATDVQLSWSGESLGIKTKGSKEITLPGLSDFKIIDLRVLYAAGDNPYIQINFSDELESSQNLNGLIQLEKKKYKVRAEGNVIKLYPTENLSGGHKVIINKGLKGVGGGVLAETTTKMMTFDTQKPQLRFVGSGSILPDDGVLEIPFEAIGIDGVKVTAFEIYPDKMGQFLQINGLNGDAETKRVGRFLWQKEIPLSSADSHKWNRYSFDVTELMKDHDGGLVRLNLEIKRRHSTYPCENKGKASEMRKTLLKNMEDNGVEQASGWDGISDYAEEDDYEYDWEQRNNPCADYYYTYHEEKTRISHNFIMSNIGLLAKQDGNEQLHIISTDLKTSAPLAGVQLEVLNYQGQVLAKGQSDSQGFASLPVLATPFLLKATKGTDTNYLKLNAKTALSVSQFNTGGAKVSNGIKGMVYAERGVWRPGDTLYLTFVLEDKDNKVPDAHPVTMKLFDPRGRVVKTKTSSDAVGGFYTFQFKTKEKAETGQWMAKAYLGGSTFSKSLLIETIRPNRLKVELDFGTDVLHGYRSLPPGILTSQWLHGATAENLKADISVRFKPKKTKFDAYSDFNFDDPVRRLSSVDEQLLKGRLDSTGKLRFTKFLTPNEKAAGKLRAIFTNRVFEQSGAFSINRTVLDYHPYKEYVGIKLPKGDEARGMLLTDTKHTVKVASLNADGKPVAMKHVQMTLYKIDWKWWWDKSSESLAEYDDSKHHSKLAQAIIHTSADGTGTWQFEIKYPKWGRYLVRACDLDGGHCTGKTVYVDWPGWAGRAQEEGSGSASRLNFFADKPAYAVGETATIKLPKSVSGRALLSVETGSRILKQEWIEFTGERRKFELPITADMSPNVYVHITLLQPHQGKDNDRPLRLYGIIPLEVADPKTYLKPIIEAAEEWKPESTQSIKVSEESGKAMSYTLAVVDEGLLGLTSFKTPNLHRHFYRKEALGIKTWDLYDQVIGAYSGNLNKMIALGGSDDGNINNDSDKKRRFPPIVKVLGPFHLEAGKSAQHEVTLPPYMGAVRVMLVAANKGAYGKANQSIFVRQPLIMQATLPRVLGPNEEVNVPVALFVMKEDIKDVKLEIIADDFFTVEGAKSKIIHFDKMGEKLGM</sequence>
<proteinExistence type="inferred from homology"/>
<feature type="domain" description="Alpha-2-macroglobulin bait region" evidence="2">
    <location>
        <begin position="1024"/>
        <end position="1166"/>
    </location>
</feature>
<gene>
    <name evidence="4" type="ORF">ENJ51_03725</name>
</gene>
<dbReference type="InterPro" id="IPR051802">
    <property type="entry name" value="YfhM-like"/>
</dbReference>
<feature type="non-terminal residue" evidence="4">
    <location>
        <position position="1346"/>
    </location>
</feature>
<protein>
    <recommendedName>
        <fullName evidence="5">Alpha-2-macroglobulin bait region domain-containing protein</fullName>
    </recommendedName>
</protein>
<dbReference type="InterPro" id="IPR011625">
    <property type="entry name" value="A2M_N_BRD"/>
</dbReference>
<feature type="domain" description="Alpha-2-macroglobulin" evidence="3">
    <location>
        <begin position="1231"/>
        <end position="1319"/>
    </location>
</feature>
<evidence type="ECO:0000256" key="1">
    <source>
        <dbReference type="ARBA" id="ARBA00010556"/>
    </source>
</evidence>
<dbReference type="Proteomes" id="UP000885750">
    <property type="component" value="Unassembled WGS sequence"/>
</dbReference>
<dbReference type="Pfam" id="PF01835">
    <property type="entry name" value="MG2"/>
    <property type="match status" value="1"/>
</dbReference>
<dbReference type="Pfam" id="PF17972">
    <property type="entry name" value="bMG5"/>
    <property type="match status" value="1"/>
</dbReference>
<dbReference type="InterPro" id="IPR001599">
    <property type="entry name" value="Macroglobln_a2"/>
</dbReference>
<dbReference type="SMART" id="SM01360">
    <property type="entry name" value="A2M"/>
    <property type="match status" value="1"/>
</dbReference>
<dbReference type="Pfam" id="PF00207">
    <property type="entry name" value="A2M"/>
    <property type="match status" value="1"/>
</dbReference>
<comment type="caution">
    <text evidence="4">The sequence shown here is derived from an EMBL/GenBank/DDBJ whole genome shotgun (WGS) entry which is preliminary data.</text>
</comment>
<dbReference type="EMBL" id="DRMS01000151">
    <property type="protein sequence ID" value="HFC91900.1"/>
    <property type="molecule type" value="Genomic_DNA"/>
</dbReference>
<dbReference type="Pfam" id="PF11974">
    <property type="entry name" value="bMG3"/>
    <property type="match status" value="1"/>
</dbReference>
<accession>A0A7V2SZD1</accession>
<dbReference type="SMART" id="SM01359">
    <property type="entry name" value="A2M_N_2"/>
    <property type="match status" value="1"/>
</dbReference>
<comment type="similarity">
    <text evidence="1">Belongs to the protease inhibitor I39 (alpha-2-macroglobulin) family. Bacterial alpha-2-macroglobulin subfamily.</text>
</comment>
<dbReference type="PROSITE" id="PS51257">
    <property type="entry name" value="PROKAR_LIPOPROTEIN"/>
    <property type="match status" value="1"/>
</dbReference>
<dbReference type="Gene3D" id="2.60.40.1930">
    <property type="match status" value="1"/>
</dbReference>
<name>A0A7V2SZD1_LEUMU</name>
<dbReference type="InterPro" id="IPR041462">
    <property type="entry name" value="Bact_A2M_MG6"/>
</dbReference>
<evidence type="ECO:0000259" key="2">
    <source>
        <dbReference type="SMART" id="SM01359"/>
    </source>
</evidence>
<dbReference type="InterPro" id="IPR041203">
    <property type="entry name" value="Bact_A2M_MG5"/>
</dbReference>
<reference evidence="4" key="1">
    <citation type="journal article" date="2020" name="mSystems">
        <title>Genome- and Community-Level Interaction Insights into Carbon Utilization and Element Cycling Functions of Hydrothermarchaeota in Hydrothermal Sediment.</title>
        <authorList>
            <person name="Zhou Z."/>
            <person name="Liu Y."/>
            <person name="Xu W."/>
            <person name="Pan J."/>
            <person name="Luo Z.H."/>
            <person name="Li M."/>
        </authorList>
    </citation>
    <scope>NUCLEOTIDE SEQUENCE [LARGE SCALE GENOMIC DNA]</scope>
    <source>
        <strain evidence="4">HyVt-493</strain>
    </source>
</reference>
<dbReference type="PANTHER" id="PTHR40094">
    <property type="entry name" value="ALPHA-2-MACROGLOBULIN HOMOLOG"/>
    <property type="match status" value="1"/>
</dbReference>
<dbReference type="Pfam" id="PF17962">
    <property type="entry name" value="bMG6"/>
    <property type="match status" value="1"/>
</dbReference>
<evidence type="ECO:0008006" key="5">
    <source>
        <dbReference type="Google" id="ProtNLM"/>
    </source>
</evidence>